<organism evidence="2 3">
    <name type="scientific">Citrus x changshan-huyou</name>
    <dbReference type="NCBI Taxonomy" id="2935761"/>
    <lineage>
        <taxon>Eukaryota</taxon>
        <taxon>Viridiplantae</taxon>
        <taxon>Streptophyta</taxon>
        <taxon>Embryophyta</taxon>
        <taxon>Tracheophyta</taxon>
        <taxon>Spermatophyta</taxon>
        <taxon>Magnoliopsida</taxon>
        <taxon>eudicotyledons</taxon>
        <taxon>Gunneridae</taxon>
        <taxon>Pentapetalae</taxon>
        <taxon>rosids</taxon>
        <taxon>malvids</taxon>
        <taxon>Sapindales</taxon>
        <taxon>Rutaceae</taxon>
        <taxon>Aurantioideae</taxon>
        <taxon>Citrus</taxon>
    </lineage>
</organism>
<evidence type="ECO:0000313" key="2">
    <source>
        <dbReference type="EMBL" id="KAK9223120.1"/>
    </source>
</evidence>
<feature type="compositionally biased region" description="Basic and acidic residues" evidence="1">
    <location>
        <begin position="1"/>
        <end position="13"/>
    </location>
</feature>
<feature type="region of interest" description="Disordered" evidence="1">
    <location>
        <begin position="1"/>
        <end position="41"/>
    </location>
</feature>
<proteinExistence type="predicted"/>
<evidence type="ECO:0000313" key="3">
    <source>
        <dbReference type="Proteomes" id="UP001428341"/>
    </source>
</evidence>
<accession>A0AAP0QTT8</accession>
<reference evidence="2 3" key="1">
    <citation type="submission" date="2024-05" db="EMBL/GenBank/DDBJ databases">
        <title>Haplotype-resolved chromosome-level genome assembly of Huyou (Citrus changshanensis).</title>
        <authorList>
            <person name="Miao C."/>
            <person name="Chen W."/>
            <person name="Wu Y."/>
            <person name="Wang L."/>
            <person name="Zhao S."/>
            <person name="Grierson D."/>
            <person name="Xu C."/>
            <person name="Chen K."/>
        </authorList>
    </citation>
    <scope>NUCLEOTIDE SEQUENCE [LARGE SCALE GENOMIC DNA]</scope>
    <source>
        <strain evidence="2">01-14</strain>
        <tissue evidence="2">Leaf</tissue>
    </source>
</reference>
<gene>
    <name evidence="2" type="ORF">WN944_011562</name>
</gene>
<name>A0AAP0QTT8_9ROSI</name>
<keyword evidence="3" id="KW-1185">Reference proteome</keyword>
<dbReference type="EMBL" id="JBCGBO010000002">
    <property type="protein sequence ID" value="KAK9223120.1"/>
    <property type="molecule type" value="Genomic_DNA"/>
</dbReference>
<evidence type="ECO:0000256" key="1">
    <source>
        <dbReference type="SAM" id="MobiDB-lite"/>
    </source>
</evidence>
<comment type="caution">
    <text evidence="2">The sequence shown here is derived from an EMBL/GenBank/DDBJ whole genome shotgun (WGS) entry which is preliminary data.</text>
</comment>
<dbReference type="Proteomes" id="UP001428341">
    <property type="component" value="Unassembled WGS sequence"/>
</dbReference>
<sequence length="71" mass="8779">MIKFKPHEEDKHGRDHQKRTKREKSYLSRRPSPKPPNFFKEKERVQNWSIFCANLKHMEADHPNDQYNRYP</sequence>
<protein>
    <submittedName>
        <fullName evidence="2">Uncharacterized protein</fullName>
    </submittedName>
</protein>
<dbReference type="AlphaFoldDB" id="A0AAP0QTT8"/>